<name>A0A2U1MGP1_ARTAN</name>
<dbReference type="PANTHER" id="PTHR33624:SF2">
    <property type="entry name" value="SIGMA FACTOR BINDING PROTEIN 1, CHLOROPLASTIC"/>
    <property type="match status" value="1"/>
</dbReference>
<accession>A0A2U1MGP1</accession>
<proteinExistence type="predicted"/>
<dbReference type="Pfam" id="PF05678">
    <property type="entry name" value="VQ"/>
    <property type="match status" value="1"/>
</dbReference>
<dbReference type="PANTHER" id="PTHR33624">
    <property type="entry name" value="SIGMA FACTOR BINDING PROTEIN 1, CHLOROPLASTIC"/>
    <property type="match status" value="1"/>
</dbReference>
<dbReference type="OrthoDB" id="665788at2759"/>
<evidence type="ECO:0000313" key="2">
    <source>
        <dbReference type="EMBL" id="PWA60382.1"/>
    </source>
</evidence>
<feature type="domain" description="VQ" evidence="1">
    <location>
        <begin position="27"/>
        <end position="53"/>
    </location>
</feature>
<sequence>MEKLPTFRHEKISPKYSKKKPVKVVYISNPMKVKTTPSEFRAVVQQLTGKYANSSQPYEFATKVLKDGLEEAKEEASRAVHRSDIAYADFFITPKMLEGYSPM</sequence>
<dbReference type="InterPro" id="IPR039335">
    <property type="entry name" value="SIB1/2"/>
</dbReference>
<comment type="caution">
    <text evidence="2">The sequence shown here is derived from an EMBL/GenBank/DDBJ whole genome shotgun (WGS) entry which is preliminary data.</text>
</comment>
<protein>
    <recommendedName>
        <fullName evidence="1">VQ domain-containing protein</fullName>
    </recommendedName>
</protein>
<evidence type="ECO:0000313" key="3">
    <source>
        <dbReference type="Proteomes" id="UP000245207"/>
    </source>
</evidence>
<dbReference type="InterPro" id="IPR008889">
    <property type="entry name" value="VQ"/>
</dbReference>
<evidence type="ECO:0000259" key="1">
    <source>
        <dbReference type="Pfam" id="PF05678"/>
    </source>
</evidence>
<dbReference type="STRING" id="35608.A0A2U1MGP1"/>
<dbReference type="EMBL" id="PKPP01005361">
    <property type="protein sequence ID" value="PWA60382.1"/>
    <property type="molecule type" value="Genomic_DNA"/>
</dbReference>
<dbReference type="Proteomes" id="UP000245207">
    <property type="component" value="Unassembled WGS sequence"/>
</dbReference>
<reference evidence="2 3" key="1">
    <citation type="journal article" date="2018" name="Mol. Plant">
        <title>The genome of Artemisia annua provides insight into the evolution of Asteraceae family and artemisinin biosynthesis.</title>
        <authorList>
            <person name="Shen Q."/>
            <person name="Zhang L."/>
            <person name="Liao Z."/>
            <person name="Wang S."/>
            <person name="Yan T."/>
            <person name="Shi P."/>
            <person name="Liu M."/>
            <person name="Fu X."/>
            <person name="Pan Q."/>
            <person name="Wang Y."/>
            <person name="Lv Z."/>
            <person name="Lu X."/>
            <person name="Zhang F."/>
            <person name="Jiang W."/>
            <person name="Ma Y."/>
            <person name="Chen M."/>
            <person name="Hao X."/>
            <person name="Li L."/>
            <person name="Tang Y."/>
            <person name="Lv G."/>
            <person name="Zhou Y."/>
            <person name="Sun X."/>
            <person name="Brodelius P.E."/>
            <person name="Rose J.K.C."/>
            <person name="Tang K."/>
        </authorList>
    </citation>
    <scope>NUCLEOTIDE SEQUENCE [LARGE SCALE GENOMIC DNA]</scope>
    <source>
        <strain evidence="3">cv. Huhao1</strain>
        <tissue evidence="2">Leaf</tissue>
    </source>
</reference>
<organism evidence="2 3">
    <name type="scientific">Artemisia annua</name>
    <name type="common">Sweet wormwood</name>
    <dbReference type="NCBI Taxonomy" id="35608"/>
    <lineage>
        <taxon>Eukaryota</taxon>
        <taxon>Viridiplantae</taxon>
        <taxon>Streptophyta</taxon>
        <taxon>Embryophyta</taxon>
        <taxon>Tracheophyta</taxon>
        <taxon>Spermatophyta</taxon>
        <taxon>Magnoliopsida</taxon>
        <taxon>eudicotyledons</taxon>
        <taxon>Gunneridae</taxon>
        <taxon>Pentapetalae</taxon>
        <taxon>asterids</taxon>
        <taxon>campanulids</taxon>
        <taxon>Asterales</taxon>
        <taxon>Asteraceae</taxon>
        <taxon>Asteroideae</taxon>
        <taxon>Anthemideae</taxon>
        <taxon>Artemisiinae</taxon>
        <taxon>Artemisia</taxon>
    </lineage>
</organism>
<gene>
    <name evidence="2" type="ORF">CTI12_AA356140</name>
</gene>
<keyword evidence="3" id="KW-1185">Reference proteome</keyword>
<dbReference type="AlphaFoldDB" id="A0A2U1MGP1"/>